<dbReference type="VEuPathDB" id="FungiDB:PSHT_02703"/>
<evidence type="ECO:0000313" key="2">
    <source>
        <dbReference type="EMBL" id="POW21138.1"/>
    </source>
</evidence>
<dbReference type="EMBL" id="PKSM01000024">
    <property type="protein sequence ID" value="POW21138.1"/>
    <property type="molecule type" value="Genomic_DNA"/>
</dbReference>
<dbReference type="AlphaFoldDB" id="A0A2S4WHF3"/>
<evidence type="ECO:0000256" key="1">
    <source>
        <dbReference type="SAM" id="MobiDB-lite"/>
    </source>
</evidence>
<reference evidence="3" key="2">
    <citation type="journal article" date="2018" name="BMC Genomics">
        <title>Genomic insights into host adaptation between the wheat stripe rust pathogen (Puccinia striiformis f. sp. tritici) and the barley stripe rust pathogen (Puccinia striiformis f. sp. hordei).</title>
        <authorList>
            <person name="Xia C."/>
            <person name="Wang M."/>
            <person name="Yin C."/>
            <person name="Cornejo O.E."/>
            <person name="Hulbert S.H."/>
            <person name="Chen X."/>
        </authorList>
    </citation>
    <scope>NUCLEOTIDE SEQUENCE [LARGE SCALE GENOMIC DNA]</scope>
    <source>
        <strain evidence="3">93TX-2</strain>
    </source>
</reference>
<dbReference type="Proteomes" id="UP000238274">
    <property type="component" value="Unassembled WGS sequence"/>
</dbReference>
<reference evidence="3" key="3">
    <citation type="journal article" date="2018" name="Mol. Plant Microbe Interact.">
        <title>Genome sequence resources for the wheat stripe rust pathogen (Puccinia striiformis f. sp. tritici) and the barley stripe rust pathogen (Puccinia striiformis f. sp. hordei).</title>
        <authorList>
            <person name="Xia C."/>
            <person name="Wang M."/>
            <person name="Yin C."/>
            <person name="Cornejo O.E."/>
            <person name="Hulbert S.H."/>
            <person name="Chen X."/>
        </authorList>
    </citation>
    <scope>NUCLEOTIDE SEQUENCE [LARGE SCALE GENOMIC DNA]</scope>
    <source>
        <strain evidence="3">93TX-2</strain>
    </source>
</reference>
<accession>A0A2S4WHF3</accession>
<proteinExistence type="predicted"/>
<organism evidence="2 3">
    <name type="scientific">Puccinia striiformis</name>
    <dbReference type="NCBI Taxonomy" id="27350"/>
    <lineage>
        <taxon>Eukaryota</taxon>
        <taxon>Fungi</taxon>
        <taxon>Dikarya</taxon>
        <taxon>Basidiomycota</taxon>
        <taxon>Pucciniomycotina</taxon>
        <taxon>Pucciniomycetes</taxon>
        <taxon>Pucciniales</taxon>
        <taxon>Pucciniaceae</taxon>
        <taxon>Puccinia</taxon>
    </lineage>
</organism>
<name>A0A2S4WHF3_9BASI</name>
<feature type="region of interest" description="Disordered" evidence="1">
    <location>
        <begin position="89"/>
        <end position="117"/>
    </location>
</feature>
<keyword evidence="3" id="KW-1185">Reference proteome</keyword>
<gene>
    <name evidence="2" type="ORF">PSHT_02703</name>
</gene>
<protein>
    <submittedName>
        <fullName evidence="2">Uncharacterized protein</fullName>
    </submittedName>
</protein>
<evidence type="ECO:0000313" key="3">
    <source>
        <dbReference type="Proteomes" id="UP000238274"/>
    </source>
</evidence>
<sequence length="117" mass="12686">MIPICSTAKPETTSLYKQLRIVGRSHPAGIVVYTSYPTSRALCVSASDILQVTGSTQVDNGVLHPDRLPPVSQQLQPCSLRRSPTWVLPAPSSSARRSVLGRRPQTCSVKRPGAHVR</sequence>
<comment type="caution">
    <text evidence="2">The sequence shown here is derived from an EMBL/GenBank/DDBJ whole genome shotgun (WGS) entry which is preliminary data.</text>
</comment>
<reference evidence="2 3" key="1">
    <citation type="submission" date="2017-12" db="EMBL/GenBank/DDBJ databases">
        <title>Gene loss provides genomic basis for host adaptation in cereal stripe rust fungi.</title>
        <authorList>
            <person name="Xia C."/>
        </authorList>
    </citation>
    <scope>NUCLEOTIDE SEQUENCE [LARGE SCALE GENOMIC DNA]</scope>
    <source>
        <strain evidence="2 3">93TX-2</strain>
    </source>
</reference>